<reference evidence="4" key="1">
    <citation type="journal article" date="2019" name="Int. J. Syst. Evol. Microbiol.">
        <title>The Global Catalogue of Microorganisms (GCM) 10K type strain sequencing project: providing services to taxonomists for standard genome sequencing and annotation.</title>
        <authorList>
            <consortium name="The Broad Institute Genomics Platform"/>
            <consortium name="The Broad Institute Genome Sequencing Center for Infectious Disease"/>
            <person name="Wu L."/>
            <person name="Ma J."/>
        </authorList>
    </citation>
    <scope>NUCLEOTIDE SEQUENCE [LARGE SCALE GENOMIC DNA]</scope>
    <source>
        <strain evidence="4">JCM 13006</strain>
    </source>
</reference>
<feature type="transmembrane region" description="Helical" evidence="2">
    <location>
        <begin position="186"/>
        <end position="206"/>
    </location>
</feature>
<feature type="region of interest" description="Disordered" evidence="1">
    <location>
        <begin position="1"/>
        <end position="75"/>
    </location>
</feature>
<name>A0ABP9DSQ9_9ACTN</name>
<dbReference type="Proteomes" id="UP001501752">
    <property type="component" value="Unassembled WGS sequence"/>
</dbReference>
<feature type="compositionally biased region" description="Pro residues" evidence="1">
    <location>
        <begin position="1"/>
        <end position="18"/>
    </location>
</feature>
<proteinExistence type="predicted"/>
<keyword evidence="2" id="KW-0812">Transmembrane</keyword>
<evidence type="ECO:0000256" key="1">
    <source>
        <dbReference type="SAM" id="MobiDB-lite"/>
    </source>
</evidence>
<evidence type="ECO:0008006" key="5">
    <source>
        <dbReference type="Google" id="ProtNLM"/>
    </source>
</evidence>
<accession>A0ABP9DSQ9</accession>
<gene>
    <name evidence="3" type="ORF">GCM10023235_39510</name>
</gene>
<keyword evidence="2" id="KW-0472">Membrane</keyword>
<comment type="caution">
    <text evidence="3">The sequence shown here is derived from an EMBL/GenBank/DDBJ whole genome shotgun (WGS) entry which is preliminary data.</text>
</comment>
<dbReference type="RefSeq" id="WP_345698169.1">
    <property type="nucleotide sequence ID" value="NZ_BAABIS010000001.1"/>
</dbReference>
<keyword evidence="4" id="KW-1185">Reference proteome</keyword>
<evidence type="ECO:0000313" key="3">
    <source>
        <dbReference type="EMBL" id="GAA4857907.1"/>
    </source>
</evidence>
<protein>
    <recommendedName>
        <fullName evidence="5">Toxin-antitoxin system, toxin component</fullName>
    </recommendedName>
</protein>
<organism evidence="3 4">
    <name type="scientific">Kitasatospora terrestris</name>
    <dbReference type="NCBI Taxonomy" id="258051"/>
    <lineage>
        <taxon>Bacteria</taxon>
        <taxon>Bacillati</taxon>
        <taxon>Actinomycetota</taxon>
        <taxon>Actinomycetes</taxon>
        <taxon>Kitasatosporales</taxon>
        <taxon>Streptomycetaceae</taxon>
        <taxon>Kitasatospora</taxon>
    </lineage>
</organism>
<sequence length="293" mass="30464">MSTPPQSPYGATPPPAPNPYATGAPVPPQPGYGATPPQAPPPLAYGVPGQADPQQQAYGAMPGQAFGQPAPGFGGMPQPGYGPSCRFCGGMPAVDATIRGHQGLIVIMKFLKLQGPFCRTCGIAAHRDMTAKSLLQGWWGIGSAIINPITMLINLPQRAKINKLPEPAPGAPGMPMNPGKPLLQRPAALGFLLPIIALVLIIVAAVNAPTTPRSAAVGDCVHNRHVAASDSGDDHPDVVVLPCSDPKAEARIVGKVDGTANAETACKKFADADGYYTEERGSRKYTLCLHFTK</sequence>
<keyword evidence="2" id="KW-1133">Transmembrane helix</keyword>
<dbReference type="EMBL" id="BAABIS010000001">
    <property type="protein sequence ID" value="GAA4857907.1"/>
    <property type="molecule type" value="Genomic_DNA"/>
</dbReference>
<evidence type="ECO:0000313" key="4">
    <source>
        <dbReference type="Proteomes" id="UP001501752"/>
    </source>
</evidence>
<evidence type="ECO:0000256" key="2">
    <source>
        <dbReference type="SAM" id="Phobius"/>
    </source>
</evidence>